<dbReference type="GO" id="GO:0006730">
    <property type="term" value="P:one-carbon metabolic process"/>
    <property type="evidence" value="ECO:0007669"/>
    <property type="project" value="UniProtKB-KW"/>
</dbReference>
<evidence type="ECO:0000313" key="12">
    <source>
        <dbReference type="Proteomes" id="UP000192872"/>
    </source>
</evidence>
<evidence type="ECO:0000256" key="2">
    <source>
        <dbReference type="ARBA" id="ARBA00009539"/>
    </source>
</evidence>
<evidence type="ECO:0000256" key="6">
    <source>
        <dbReference type="ARBA" id="ARBA00023002"/>
    </source>
</evidence>
<evidence type="ECO:0000256" key="5">
    <source>
        <dbReference type="ARBA" id="ARBA00022857"/>
    </source>
</evidence>
<keyword evidence="6 8" id="KW-0560">Oxidoreductase</keyword>
<dbReference type="GO" id="GO:0004146">
    <property type="term" value="F:dihydrofolate reductase activity"/>
    <property type="evidence" value="ECO:0007669"/>
    <property type="project" value="UniProtKB-EC"/>
</dbReference>
<dbReference type="GO" id="GO:0005829">
    <property type="term" value="C:cytosol"/>
    <property type="evidence" value="ECO:0007669"/>
    <property type="project" value="TreeGrafter"/>
</dbReference>
<evidence type="ECO:0000256" key="3">
    <source>
        <dbReference type="ARBA" id="ARBA00012856"/>
    </source>
</evidence>
<dbReference type="PANTHER" id="PTHR48069:SF3">
    <property type="entry name" value="DIHYDROFOLATE REDUCTASE"/>
    <property type="match status" value="1"/>
</dbReference>
<dbReference type="GO" id="GO:0070401">
    <property type="term" value="F:NADP+ binding"/>
    <property type="evidence" value="ECO:0007669"/>
    <property type="project" value="UniProtKB-ARBA"/>
</dbReference>
<keyword evidence="4 8" id="KW-0554">One-carbon metabolism</keyword>
<reference evidence="11 12" key="1">
    <citation type="journal article" date="2017" name="Water Res.">
        <title>Comammox in drinking water systems.</title>
        <authorList>
            <person name="Wang Y."/>
            <person name="Ma L."/>
            <person name="Mao Y."/>
            <person name="Jiang X."/>
            <person name="Xia Y."/>
            <person name="Yu K."/>
            <person name="Li B."/>
            <person name="Zhang T."/>
        </authorList>
    </citation>
    <scope>NUCLEOTIDE SEQUENCE [LARGE SCALE GENOMIC DNA]</scope>
    <source>
        <strain evidence="11">SG_bin8</strain>
    </source>
</reference>
<evidence type="ECO:0000256" key="4">
    <source>
        <dbReference type="ARBA" id="ARBA00022563"/>
    </source>
</evidence>
<protein>
    <recommendedName>
        <fullName evidence="3 8">Dihydrofolate reductase</fullName>
        <ecNumber evidence="3 8">1.5.1.3</ecNumber>
    </recommendedName>
</protein>
<comment type="function">
    <text evidence="7 8">Key enzyme in folate metabolism. Catalyzes an essential reaction for de novo glycine and purine synthesis, and for DNA precursor synthesis.</text>
</comment>
<dbReference type="Proteomes" id="UP000192872">
    <property type="component" value="Unassembled WGS sequence"/>
</dbReference>
<dbReference type="PROSITE" id="PS51330">
    <property type="entry name" value="DHFR_2"/>
    <property type="match status" value="1"/>
</dbReference>
<dbReference type="GO" id="GO:0046452">
    <property type="term" value="P:dihydrofolate metabolic process"/>
    <property type="evidence" value="ECO:0007669"/>
    <property type="project" value="TreeGrafter"/>
</dbReference>
<evidence type="ECO:0000259" key="10">
    <source>
        <dbReference type="PROSITE" id="PS51330"/>
    </source>
</evidence>
<comment type="similarity">
    <text evidence="2 8 9">Belongs to the dihydrofolate reductase family.</text>
</comment>
<dbReference type="UniPathway" id="UPA00077">
    <property type="reaction ID" value="UER00158"/>
</dbReference>
<dbReference type="InterPro" id="IPR001796">
    <property type="entry name" value="DHFR_dom"/>
</dbReference>
<dbReference type="InterPro" id="IPR017925">
    <property type="entry name" value="DHFR_CS"/>
</dbReference>
<evidence type="ECO:0000256" key="7">
    <source>
        <dbReference type="ARBA" id="ARBA00025067"/>
    </source>
</evidence>
<dbReference type="InterPro" id="IPR024072">
    <property type="entry name" value="DHFR-like_dom_sf"/>
</dbReference>
<evidence type="ECO:0000256" key="8">
    <source>
        <dbReference type="PIRNR" id="PIRNR000194"/>
    </source>
</evidence>
<dbReference type="RefSeq" id="WP_376801372.1">
    <property type="nucleotide sequence ID" value="NZ_DBNB01000021.1"/>
</dbReference>
<dbReference type="AlphaFoldDB" id="A0A1W9HXR4"/>
<name>A0A1W9HXR4_9HYPH</name>
<comment type="catalytic activity">
    <reaction evidence="8">
        <text>(6S)-5,6,7,8-tetrahydrofolate + NADP(+) = 7,8-dihydrofolate + NADPH + H(+)</text>
        <dbReference type="Rhea" id="RHEA:15009"/>
        <dbReference type="ChEBI" id="CHEBI:15378"/>
        <dbReference type="ChEBI" id="CHEBI:57451"/>
        <dbReference type="ChEBI" id="CHEBI:57453"/>
        <dbReference type="ChEBI" id="CHEBI:57783"/>
        <dbReference type="ChEBI" id="CHEBI:58349"/>
        <dbReference type="EC" id="1.5.1.3"/>
    </reaction>
</comment>
<dbReference type="SUPFAM" id="SSF53597">
    <property type="entry name" value="Dihydrofolate reductase-like"/>
    <property type="match status" value="1"/>
</dbReference>
<dbReference type="GO" id="GO:0046655">
    <property type="term" value="P:folic acid metabolic process"/>
    <property type="evidence" value="ECO:0007669"/>
    <property type="project" value="TreeGrafter"/>
</dbReference>
<accession>A0A1W9HXR4</accession>
<dbReference type="PIRSF" id="PIRSF000194">
    <property type="entry name" value="DHFR"/>
    <property type="match status" value="1"/>
</dbReference>
<proteinExistence type="inferred from homology"/>
<dbReference type="STRING" id="1827387.A4S15_08655"/>
<dbReference type="EC" id="1.5.1.3" evidence="3 8"/>
<dbReference type="PRINTS" id="PR00070">
    <property type="entry name" value="DHFR"/>
</dbReference>
<dbReference type="PANTHER" id="PTHR48069">
    <property type="entry name" value="DIHYDROFOLATE REDUCTASE"/>
    <property type="match status" value="1"/>
</dbReference>
<organism evidence="11 12">
    <name type="scientific">Candidatus Raskinella chloraquaticus</name>
    <dbReference type="NCBI Taxonomy" id="1951219"/>
    <lineage>
        <taxon>Bacteria</taxon>
        <taxon>Pseudomonadati</taxon>
        <taxon>Pseudomonadota</taxon>
        <taxon>Alphaproteobacteria</taxon>
        <taxon>Hyphomicrobiales</taxon>
        <taxon>Phreatobacteraceae</taxon>
        <taxon>Candidatus Raskinella</taxon>
    </lineage>
</organism>
<dbReference type="GO" id="GO:0046654">
    <property type="term" value="P:tetrahydrofolate biosynthetic process"/>
    <property type="evidence" value="ECO:0007669"/>
    <property type="project" value="UniProtKB-UniPathway"/>
</dbReference>
<keyword evidence="5 8" id="KW-0521">NADP</keyword>
<evidence type="ECO:0000313" key="11">
    <source>
        <dbReference type="EMBL" id="OQW52215.1"/>
    </source>
</evidence>
<comment type="caution">
    <text evidence="11">The sequence shown here is derived from an EMBL/GenBank/DDBJ whole genome shotgun (WGS) entry which is preliminary data.</text>
</comment>
<feature type="domain" description="DHFR" evidence="10">
    <location>
        <begin position="10"/>
        <end position="174"/>
    </location>
</feature>
<dbReference type="PROSITE" id="PS00075">
    <property type="entry name" value="DHFR_1"/>
    <property type="match status" value="1"/>
</dbReference>
<dbReference type="FunFam" id="3.40.430.10:FF:000001">
    <property type="entry name" value="Dihydrofolate reductase"/>
    <property type="match status" value="1"/>
</dbReference>
<sequence length="179" mass="19623">MPPPADLEPALALIVAVAENGVIGADNRMPWRLSTDLKRFKAVTWGKPVIMGRKTFQSIGQALPGRTNIIITRDKNFTADNVIVVDSIDQAISEAETAARQTNVSEIIVAGGAEIYRQTIDLADRLYMTTVHATPVGDALFPAIIESEWKTILTDRLRSSDRDSAATTYRVLDRLDGDE</sequence>
<dbReference type="InterPro" id="IPR012259">
    <property type="entry name" value="DHFR"/>
</dbReference>
<dbReference type="CDD" id="cd00209">
    <property type="entry name" value="DHFR"/>
    <property type="match status" value="1"/>
</dbReference>
<comment type="pathway">
    <text evidence="1 8">Cofactor biosynthesis; tetrahydrofolate biosynthesis; 5,6,7,8-tetrahydrofolate from 7,8-dihydrofolate: step 1/1.</text>
</comment>
<evidence type="ECO:0000256" key="1">
    <source>
        <dbReference type="ARBA" id="ARBA00004903"/>
    </source>
</evidence>
<dbReference type="Pfam" id="PF00186">
    <property type="entry name" value="DHFR_1"/>
    <property type="match status" value="1"/>
</dbReference>
<gene>
    <name evidence="11" type="ORF">A4S15_08655</name>
</gene>
<evidence type="ECO:0000256" key="9">
    <source>
        <dbReference type="RuleBase" id="RU004474"/>
    </source>
</evidence>
<dbReference type="EMBL" id="LWDL01000015">
    <property type="protein sequence ID" value="OQW52215.1"/>
    <property type="molecule type" value="Genomic_DNA"/>
</dbReference>
<dbReference type="Gene3D" id="3.40.430.10">
    <property type="entry name" value="Dihydrofolate Reductase, subunit A"/>
    <property type="match status" value="1"/>
</dbReference>